<name>A0A8K1D8R9_9PASS</name>
<dbReference type="OrthoDB" id="8807033at2759"/>
<keyword evidence="3" id="KW-1185">Reference proteome</keyword>
<evidence type="ECO:0000313" key="2">
    <source>
        <dbReference type="EMBL" id="TRZ07052.1"/>
    </source>
</evidence>
<reference evidence="2" key="1">
    <citation type="submission" date="2019-04" db="EMBL/GenBank/DDBJ databases">
        <title>Genome assembly of Zosterops borbonicus 15179.</title>
        <authorList>
            <person name="Leroy T."/>
            <person name="Anselmetti Y."/>
            <person name="Tilak M.-K."/>
            <person name="Nabholz B."/>
        </authorList>
    </citation>
    <scope>NUCLEOTIDE SEQUENCE</scope>
    <source>
        <strain evidence="2">HGM_15179</strain>
        <tissue evidence="2">Muscle</tissue>
    </source>
</reference>
<accession>A0A8K1D8R9</accession>
<evidence type="ECO:0000313" key="3">
    <source>
        <dbReference type="Proteomes" id="UP000796761"/>
    </source>
</evidence>
<proteinExistence type="predicted"/>
<feature type="transmembrane region" description="Helical" evidence="1">
    <location>
        <begin position="44"/>
        <end position="62"/>
    </location>
</feature>
<comment type="caution">
    <text evidence="2">The sequence shown here is derived from an EMBL/GenBank/DDBJ whole genome shotgun (WGS) entry which is preliminary data.</text>
</comment>
<dbReference type="EMBL" id="SWJQ01002006">
    <property type="protein sequence ID" value="TRZ07052.1"/>
    <property type="molecule type" value="Genomic_DNA"/>
</dbReference>
<organism evidence="2 3">
    <name type="scientific">Zosterops borbonicus</name>
    <dbReference type="NCBI Taxonomy" id="364589"/>
    <lineage>
        <taxon>Eukaryota</taxon>
        <taxon>Metazoa</taxon>
        <taxon>Chordata</taxon>
        <taxon>Craniata</taxon>
        <taxon>Vertebrata</taxon>
        <taxon>Euteleostomi</taxon>
        <taxon>Archelosauria</taxon>
        <taxon>Archosauria</taxon>
        <taxon>Dinosauria</taxon>
        <taxon>Saurischia</taxon>
        <taxon>Theropoda</taxon>
        <taxon>Coelurosauria</taxon>
        <taxon>Aves</taxon>
        <taxon>Neognathae</taxon>
        <taxon>Neoaves</taxon>
        <taxon>Telluraves</taxon>
        <taxon>Australaves</taxon>
        <taxon>Passeriformes</taxon>
        <taxon>Sylvioidea</taxon>
        <taxon>Zosteropidae</taxon>
        <taxon>Zosterops</taxon>
    </lineage>
</organism>
<protein>
    <submittedName>
        <fullName evidence="2">Uncharacterized protein</fullName>
    </submittedName>
</protein>
<evidence type="ECO:0000256" key="1">
    <source>
        <dbReference type="SAM" id="Phobius"/>
    </source>
</evidence>
<gene>
    <name evidence="2" type="ORF">HGM15179_020055</name>
</gene>
<keyword evidence="1" id="KW-1133">Transmembrane helix</keyword>
<dbReference type="Proteomes" id="UP000796761">
    <property type="component" value="Unassembled WGS sequence"/>
</dbReference>
<sequence>MRLLLTANTHMSCVLLSCVVLEVYLITFLPLESWPLRTVRNARLISRMIWMLVAAECALFVMDDNLRASSSLGQLFQLSSLAATLLRFF</sequence>
<dbReference type="AlphaFoldDB" id="A0A8K1D8R9"/>
<keyword evidence="1" id="KW-0812">Transmembrane</keyword>
<keyword evidence="1" id="KW-0472">Membrane</keyword>
<dbReference type="PROSITE" id="PS51257">
    <property type="entry name" value="PROKAR_LIPOPROTEIN"/>
    <property type="match status" value="1"/>
</dbReference>
<feature type="transmembrane region" description="Helical" evidence="1">
    <location>
        <begin position="12"/>
        <end position="32"/>
    </location>
</feature>